<protein>
    <submittedName>
        <fullName evidence="2">Uncharacterized protein</fullName>
    </submittedName>
</protein>
<dbReference type="Proteomes" id="UP001500740">
    <property type="component" value="Unassembled WGS sequence"/>
</dbReference>
<accession>A0ABN0ZKK4</accession>
<keyword evidence="1" id="KW-0812">Transmembrane</keyword>
<keyword evidence="1" id="KW-0472">Membrane</keyword>
<keyword evidence="1" id="KW-1133">Transmembrane helix</keyword>
<evidence type="ECO:0000313" key="2">
    <source>
        <dbReference type="EMBL" id="GAA0451064.1"/>
    </source>
</evidence>
<evidence type="ECO:0000256" key="1">
    <source>
        <dbReference type="SAM" id="Phobius"/>
    </source>
</evidence>
<proteinExistence type="predicted"/>
<dbReference type="RefSeq" id="WP_343781178.1">
    <property type="nucleotide sequence ID" value="NZ_BAAACZ010000003.1"/>
</dbReference>
<gene>
    <name evidence="2" type="ORF">GCM10008935_01940</name>
</gene>
<comment type="caution">
    <text evidence="2">The sequence shown here is derived from an EMBL/GenBank/DDBJ whole genome shotgun (WGS) entry which is preliminary data.</text>
</comment>
<feature type="transmembrane region" description="Helical" evidence="1">
    <location>
        <begin position="45"/>
        <end position="64"/>
    </location>
</feature>
<evidence type="ECO:0000313" key="3">
    <source>
        <dbReference type="Proteomes" id="UP001500740"/>
    </source>
</evidence>
<organism evidence="2 3">
    <name type="scientific">Alkalibacillus silvisoli</name>
    <dbReference type="NCBI Taxonomy" id="392823"/>
    <lineage>
        <taxon>Bacteria</taxon>
        <taxon>Bacillati</taxon>
        <taxon>Bacillota</taxon>
        <taxon>Bacilli</taxon>
        <taxon>Bacillales</taxon>
        <taxon>Bacillaceae</taxon>
        <taxon>Alkalibacillus</taxon>
    </lineage>
</organism>
<keyword evidence="3" id="KW-1185">Reference proteome</keyword>
<sequence length="248" mass="28387">MSTFNIMGLIPFVIFFAILILLIIGVTRGLSSILPTSFIKHQNRIILMGYSIVVIIGALGYFLIIDRDSEVAYMMDEERYEEILEMDRALLNGTFDQFEELSVQEAWTFEVDDEISINNFDVEGGVWDTPIFIKENDSLDGEVEVKFLTPEQLVIRGFVVDEEFPVPSITSRSDTIRIVTTDLNVEMELLTHEGVFNRFLVSESRSEVMDDRMHFDNTSIQLLVIEIPSGVEVVSDSDRLFDHRQEAE</sequence>
<feature type="transmembrane region" description="Helical" evidence="1">
    <location>
        <begin position="6"/>
        <end position="24"/>
    </location>
</feature>
<dbReference type="EMBL" id="BAAACZ010000003">
    <property type="protein sequence ID" value="GAA0451064.1"/>
    <property type="molecule type" value="Genomic_DNA"/>
</dbReference>
<reference evidence="2 3" key="1">
    <citation type="journal article" date="2019" name="Int. J. Syst. Evol. Microbiol.">
        <title>The Global Catalogue of Microorganisms (GCM) 10K type strain sequencing project: providing services to taxonomists for standard genome sequencing and annotation.</title>
        <authorList>
            <consortium name="The Broad Institute Genomics Platform"/>
            <consortium name="The Broad Institute Genome Sequencing Center for Infectious Disease"/>
            <person name="Wu L."/>
            <person name="Ma J."/>
        </authorList>
    </citation>
    <scope>NUCLEOTIDE SEQUENCE [LARGE SCALE GENOMIC DNA]</scope>
    <source>
        <strain evidence="2 3">JCM 14193</strain>
    </source>
</reference>
<name>A0ABN0ZKK4_9BACI</name>